<dbReference type="RefSeq" id="WP_101358566.1">
    <property type="nucleotide sequence ID" value="NZ_NKXO01000018.1"/>
</dbReference>
<organism evidence="1 2">
    <name type="scientific">Raineya orbicola</name>
    <dbReference type="NCBI Taxonomy" id="2016530"/>
    <lineage>
        <taxon>Bacteria</taxon>
        <taxon>Pseudomonadati</taxon>
        <taxon>Bacteroidota</taxon>
        <taxon>Cytophagia</taxon>
        <taxon>Cytophagales</taxon>
        <taxon>Raineyaceae</taxon>
        <taxon>Raineya</taxon>
    </lineage>
</organism>
<name>A0A2N3IH40_9BACT</name>
<dbReference type="EMBL" id="NKXO01000018">
    <property type="protein sequence ID" value="PKQ69626.1"/>
    <property type="molecule type" value="Genomic_DNA"/>
</dbReference>
<dbReference type="PROSITE" id="PS51257">
    <property type="entry name" value="PROKAR_LIPOPROTEIN"/>
    <property type="match status" value="1"/>
</dbReference>
<proteinExistence type="predicted"/>
<evidence type="ECO:0000313" key="2">
    <source>
        <dbReference type="Proteomes" id="UP000233387"/>
    </source>
</evidence>
<comment type="caution">
    <text evidence="1">The sequence shown here is derived from an EMBL/GenBank/DDBJ whole genome shotgun (WGS) entry which is preliminary data.</text>
</comment>
<protein>
    <recommendedName>
        <fullName evidence="3">Lipoprotein</fullName>
    </recommendedName>
</protein>
<accession>A0A2N3IH40</accession>
<evidence type="ECO:0008006" key="3">
    <source>
        <dbReference type="Google" id="ProtNLM"/>
    </source>
</evidence>
<sequence>MQTKRVFAIVTLLVSGCWIVGCENKGSGEQKPDTTITQKVKEEVIKNVSDAVKQLPSVQELPDLLASAGVDDFYEKLINPTKNVDKYLTTNDLAAMNFGTYVMDLGYVLNYEKIQMGSDYMNACQKLADKIGVSSAIDQQKIERFGKNLDKKDSLIKIANETVQNIDKYLKANERANISAIILGAMFVEGLHISTSIITMPSDMDKNTKDLVFSRMVKIIADQEKSLDDAISSLEAVKPTGKAQDLLNGLKEIKKIYTEKKYGEKFASYKTGDKIPVSTEDLKPLQAKTQEVRKAIVE</sequence>
<gene>
    <name evidence="1" type="ORF">Rain11_1298</name>
</gene>
<dbReference type="Proteomes" id="UP000233387">
    <property type="component" value="Unassembled WGS sequence"/>
</dbReference>
<keyword evidence="2" id="KW-1185">Reference proteome</keyword>
<reference evidence="1 2" key="1">
    <citation type="submission" date="2017-06" db="EMBL/GenBank/DDBJ databases">
        <title>Raineya orbicola gen. nov., sp. nov. a slightly thermophilic bacterium of the phylum Bacteroidetes and the description of Raineyaceae fam. nov.</title>
        <authorList>
            <person name="Albuquerque L."/>
            <person name="Polonia A.R.M."/>
            <person name="Barroso C."/>
            <person name="Froufe H.J.C."/>
            <person name="Lage O."/>
            <person name="Lobo-Da-Cunha A."/>
            <person name="Egas C."/>
            <person name="Da Costa M.S."/>
        </authorList>
    </citation>
    <scope>NUCLEOTIDE SEQUENCE [LARGE SCALE GENOMIC DNA]</scope>
    <source>
        <strain evidence="1 2">SPSPC-11</strain>
    </source>
</reference>
<evidence type="ECO:0000313" key="1">
    <source>
        <dbReference type="EMBL" id="PKQ69626.1"/>
    </source>
</evidence>
<dbReference type="OrthoDB" id="1116284at2"/>
<dbReference type="AlphaFoldDB" id="A0A2N3IH40"/>